<feature type="compositionally biased region" description="Basic residues" evidence="1">
    <location>
        <begin position="118"/>
        <end position="127"/>
    </location>
</feature>
<evidence type="ECO:0000256" key="1">
    <source>
        <dbReference type="SAM" id="MobiDB-lite"/>
    </source>
</evidence>
<feature type="compositionally biased region" description="Low complexity" evidence="1">
    <location>
        <begin position="83"/>
        <end position="94"/>
    </location>
</feature>
<feature type="region of interest" description="Disordered" evidence="1">
    <location>
        <begin position="19"/>
        <end position="173"/>
    </location>
</feature>
<organism evidence="3 4">
    <name type="scientific">Marmota monax</name>
    <name type="common">Woodchuck</name>
    <dbReference type="NCBI Taxonomy" id="9995"/>
    <lineage>
        <taxon>Eukaryota</taxon>
        <taxon>Metazoa</taxon>
        <taxon>Chordata</taxon>
        <taxon>Craniata</taxon>
        <taxon>Vertebrata</taxon>
        <taxon>Euteleostomi</taxon>
        <taxon>Mammalia</taxon>
        <taxon>Eutheria</taxon>
        <taxon>Euarchontoglires</taxon>
        <taxon>Glires</taxon>
        <taxon>Rodentia</taxon>
        <taxon>Sciuromorpha</taxon>
        <taxon>Sciuridae</taxon>
        <taxon>Xerinae</taxon>
        <taxon>Marmotini</taxon>
        <taxon>Marmota</taxon>
    </lineage>
</organism>
<accession>A0A5E4BX94</accession>
<evidence type="ECO:0000313" key="3">
    <source>
        <dbReference type="EMBL" id="VTJ74224.1"/>
    </source>
</evidence>
<proteinExistence type="predicted"/>
<reference evidence="3 4" key="1">
    <citation type="submission" date="2019-04" db="EMBL/GenBank/DDBJ databases">
        <authorList>
            <person name="Alioto T."/>
            <person name="Alioto T."/>
        </authorList>
    </citation>
    <scope>NUCLEOTIDE SEQUENCE [LARGE SCALE GENOMIC DNA]</scope>
</reference>
<evidence type="ECO:0000313" key="4">
    <source>
        <dbReference type="Proteomes" id="UP000335636"/>
    </source>
</evidence>
<feature type="compositionally biased region" description="Basic and acidic residues" evidence="1">
    <location>
        <begin position="31"/>
        <end position="44"/>
    </location>
</feature>
<evidence type="ECO:0000313" key="2">
    <source>
        <dbReference type="EMBL" id="KAF7474972.1"/>
    </source>
</evidence>
<dbReference type="Proteomes" id="UP000662637">
    <property type="component" value="Unassembled WGS sequence"/>
</dbReference>
<feature type="compositionally biased region" description="Gly residues" evidence="1">
    <location>
        <begin position="136"/>
        <end position="159"/>
    </location>
</feature>
<dbReference type="EMBL" id="CABDUW010000723">
    <property type="protein sequence ID" value="VTJ74224.1"/>
    <property type="molecule type" value="Genomic_DNA"/>
</dbReference>
<protein>
    <submittedName>
        <fullName evidence="3">Uncharacterized protein</fullName>
    </submittedName>
</protein>
<dbReference type="EMBL" id="WJEC01003574">
    <property type="protein sequence ID" value="KAF7474972.1"/>
    <property type="molecule type" value="Genomic_DNA"/>
</dbReference>
<keyword evidence="4" id="KW-1185">Reference proteome</keyword>
<name>A0A5E4BX94_MARMO</name>
<dbReference type="Proteomes" id="UP000335636">
    <property type="component" value="Unassembled WGS sequence"/>
</dbReference>
<dbReference type="AlphaFoldDB" id="A0A5E4BX94"/>
<reference evidence="2" key="2">
    <citation type="submission" date="2020-08" db="EMBL/GenBank/DDBJ databases">
        <authorList>
            <person name="Shumante A."/>
            <person name="Zimin A.V."/>
            <person name="Puiu D."/>
            <person name="Salzberg S.L."/>
        </authorList>
    </citation>
    <scope>NUCLEOTIDE SEQUENCE</scope>
    <source>
        <strain evidence="2">WC2-LM</strain>
        <tissue evidence="2">Liver</tissue>
    </source>
</reference>
<gene>
    <name evidence="2" type="ORF">GHT09_014269</name>
    <name evidence="3" type="ORF">MONAX_5E036947</name>
</gene>
<sequence length="173" mass="18532">MMRRPPTGLRLVTHCSPWLQHKATSPGGRFLPEERLGRPEKAQGEEEAEEEEGNRRFPNTLSKGAVRGARLGPRTPSRRRESGPGLPAVPLPLLHRAQTRNKVAEGDPEAVARLGLWPRRRRRRRRGSSVPRAPMGVGGVGAHDGGRSSRGGGDGGGAARGDAAAVGRDGRAQ</sequence>